<name>A0AAW9SC32_9BACT</name>
<feature type="domain" description="RNA polymerase sigma factor 70 region 4 type 2" evidence="6">
    <location>
        <begin position="146"/>
        <end position="198"/>
    </location>
</feature>
<evidence type="ECO:0000313" key="8">
    <source>
        <dbReference type="Proteomes" id="UP001403385"/>
    </source>
</evidence>
<evidence type="ECO:0000259" key="5">
    <source>
        <dbReference type="Pfam" id="PF04542"/>
    </source>
</evidence>
<keyword evidence="2" id="KW-0805">Transcription regulation</keyword>
<dbReference type="GO" id="GO:0016987">
    <property type="term" value="F:sigma factor activity"/>
    <property type="evidence" value="ECO:0007669"/>
    <property type="project" value="UniProtKB-KW"/>
</dbReference>
<dbReference type="InterPro" id="IPR014327">
    <property type="entry name" value="RNA_pol_sigma70_bacteroid"/>
</dbReference>
<dbReference type="SUPFAM" id="SSF88659">
    <property type="entry name" value="Sigma3 and sigma4 domains of RNA polymerase sigma factors"/>
    <property type="match status" value="1"/>
</dbReference>
<protein>
    <submittedName>
        <fullName evidence="7">RNA polymerase sigma-70 factor</fullName>
    </submittedName>
</protein>
<keyword evidence="3" id="KW-0731">Sigma factor</keyword>
<dbReference type="AlphaFoldDB" id="A0AAW9SC32"/>
<evidence type="ECO:0000256" key="4">
    <source>
        <dbReference type="ARBA" id="ARBA00023163"/>
    </source>
</evidence>
<dbReference type="GO" id="GO:0003677">
    <property type="term" value="F:DNA binding"/>
    <property type="evidence" value="ECO:0007669"/>
    <property type="project" value="InterPro"/>
</dbReference>
<dbReference type="InterPro" id="IPR036388">
    <property type="entry name" value="WH-like_DNA-bd_sf"/>
</dbReference>
<dbReference type="InterPro" id="IPR013324">
    <property type="entry name" value="RNA_pol_sigma_r3/r4-like"/>
</dbReference>
<dbReference type="EMBL" id="JBDKWZ010000023">
    <property type="protein sequence ID" value="MEN7551468.1"/>
    <property type="molecule type" value="Genomic_DNA"/>
</dbReference>
<comment type="caution">
    <text evidence="7">The sequence shown here is derived from an EMBL/GenBank/DDBJ whole genome shotgun (WGS) entry which is preliminary data.</text>
</comment>
<dbReference type="Pfam" id="PF04542">
    <property type="entry name" value="Sigma70_r2"/>
    <property type="match status" value="1"/>
</dbReference>
<dbReference type="PANTHER" id="PTHR43133:SF46">
    <property type="entry name" value="RNA POLYMERASE SIGMA-70 FACTOR ECF SUBFAMILY"/>
    <property type="match status" value="1"/>
</dbReference>
<dbReference type="Pfam" id="PF08281">
    <property type="entry name" value="Sigma70_r4_2"/>
    <property type="match status" value="1"/>
</dbReference>
<evidence type="ECO:0000259" key="6">
    <source>
        <dbReference type="Pfam" id="PF08281"/>
    </source>
</evidence>
<proteinExistence type="inferred from homology"/>
<evidence type="ECO:0000256" key="1">
    <source>
        <dbReference type="ARBA" id="ARBA00010641"/>
    </source>
</evidence>
<gene>
    <name evidence="7" type="ORF">AAG747_26360</name>
</gene>
<dbReference type="InterPro" id="IPR039425">
    <property type="entry name" value="RNA_pol_sigma-70-like"/>
</dbReference>
<dbReference type="SUPFAM" id="SSF88946">
    <property type="entry name" value="Sigma2 domain of RNA polymerase sigma factors"/>
    <property type="match status" value="1"/>
</dbReference>
<organism evidence="7 8">
    <name type="scientific">Rapidithrix thailandica</name>
    <dbReference type="NCBI Taxonomy" id="413964"/>
    <lineage>
        <taxon>Bacteria</taxon>
        <taxon>Pseudomonadati</taxon>
        <taxon>Bacteroidota</taxon>
        <taxon>Cytophagia</taxon>
        <taxon>Cytophagales</taxon>
        <taxon>Flammeovirgaceae</taxon>
        <taxon>Rapidithrix</taxon>
    </lineage>
</organism>
<accession>A0AAW9SC32</accession>
<dbReference type="CDD" id="cd06171">
    <property type="entry name" value="Sigma70_r4"/>
    <property type="match status" value="1"/>
</dbReference>
<dbReference type="InterPro" id="IPR014284">
    <property type="entry name" value="RNA_pol_sigma-70_dom"/>
</dbReference>
<dbReference type="InterPro" id="IPR013249">
    <property type="entry name" value="RNA_pol_sigma70_r4_t2"/>
</dbReference>
<dbReference type="Proteomes" id="UP001403385">
    <property type="component" value="Unassembled WGS sequence"/>
</dbReference>
<dbReference type="PANTHER" id="PTHR43133">
    <property type="entry name" value="RNA POLYMERASE ECF-TYPE SIGMA FACTO"/>
    <property type="match status" value="1"/>
</dbReference>
<keyword evidence="4" id="KW-0804">Transcription</keyword>
<dbReference type="InterPro" id="IPR013325">
    <property type="entry name" value="RNA_pol_sigma_r2"/>
</dbReference>
<keyword evidence="8" id="KW-1185">Reference proteome</keyword>
<dbReference type="RefSeq" id="WP_346824249.1">
    <property type="nucleotide sequence ID" value="NZ_JBDKWZ010000023.1"/>
</dbReference>
<dbReference type="NCBIfam" id="TIGR02985">
    <property type="entry name" value="Sig70_bacteroi1"/>
    <property type="match status" value="1"/>
</dbReference>
<reference evidence="7 8" key="1">
    <citation type="submission" date="2024-04" db="EMBL/GenBank/DDBJ databases">
        <title>Novel genus in family Flammeovirgaceae.</title>
        <authorList>
            <person name="Nguyen T.H."/>
            <person name="Vuong T.Q."/>
            <person name="Le H."/>
            <person name="Kim S.-G."/>
        </authorList>
    </citation>
    <scope>NUCLEOTIDE SEQUENCE [LARGE SCALE GENOMIC DNA]</scope>
    <source>
        <strain evidence="7 8">JCM 23209</strain>
    </source>
</reference>
<comment type="similarity">
    <text evidence="1">Belongs to the sigma-70 factor family. ECF subfamily.</text>
</comment>
<evidence type="ECO:0000313" key="7">
    <source>
        <dbReference type="EMBL" id="MEN7551468.1"/>
    </source>
</evidence>
<dbReference type="Gene3D" id="1.10.10.10">
    <property type="entry name" value="Winged helix-like DNA-binding domain superfamily/Winged helix DNA-binding domain"/>
    <property type="match status" value="1"/>
</dbReference>
<evidence type="ECO:0000256" key="3">
    <source>
        <dbReference type="ARBA" id="ARBA00023082"/>
    </source>
</evidence>
<dbReference type="Gene3D" id="1.10.1740.10">
    <property type="match status" value="1"/>
</dbReference>
<sequence length="203" mass="24128">MEALILQEQQQTENYLSETSPGREGTALVPHLQKGEDWAFEYLYKNYYVRLCLYAESFVRERHTAEEVVSEVFLKLWNKRQELQINTSIKSYLYKAIHNLCLNHINARKVRDTHYQHLKVLKNQQQEELVTLPKEAFKSEQEELEEKVRQALEALPERCREVLVLSKFHKMKYREIAEHLGISVKTVETQISRGLLKLRELLK</sequence>
<dbReference type="GO" id="GO:0006352">
    <property type="term" value="P:DNA-templated transcription initiation"/>
    <property type="evidence" value="ECO:0007669"/>
    <property type="project" value="InterPro"/>
</dbReference>
<evidence type="ECO:0000256" key="2">
    <source>
        <dbReference type="ARBA" id="ARBA00023015"/>
    </source>
</evidence>
<dbReference type="InterPro" id="IPR007627">
    <property type="entry name" value="RNA_pol_sigma70_r2"/>
</dbReference>
<dbReference type="NCBIfam" id="TIGR02937">
    <property type="entry name" value="sigma70-ECF"/>
    <property type="match status" value="1"/>
</dbReference>
<feature type="domain" description="RNA polymerase sigma-70 region 2" evidence="5">
    <location>
        <begin position="43"/>
        <end position="109"/>
    </location>
</feature>